<dbReference type="Gene3D" id="3.30.530.20">
    <property type="match status" value="1"/>
</dbReference>
<proteinExistence type="predicted"/>
<gene>
    <name evidence="1" type="ORF">PACLA_8A037895</name>
</gene>
<dbReference type="OrthoDB" id="5965233at2759"/>
<dbReference type="Pfam" id="PF01852">
    <property type="entry name" value="START"/>
    <property type="match status" value="1"/>
</dbReference>
<dbReference type="InterPro" id="IPR023393">
    <property type="entry name" value="START-like_dom_sf"/>
</dbReference>
<name>A0A6S7HKA1_PARCT</name>
<dbReference type="SUPFAM" id="SSF55961">
    <property type="entry name" value="Bet v1-like"/>
    <property type="match status" value="1"/>
</dbReference>
<evidence type="ECO:0000313" key="1">
    <source>
        <dbReference type="EMBL" id="CAB4003590.1"/>
    </source>
</evidence>
<dbReference type="GO" id="GO:0008289">
    <property type="term" value="F:lipid binding"/>
    <property type="evidence" value="ECO:0007669"/>
    <property type="project" value="InterPro"/>
</dbReference>
<dbReference type="EMBL" id="CACRXK020004671">
    <property type="protein sequence ID" value="CAB4003590.1"/>
    <property type="molecule type" value="Genomic_DNA"/>
</dbReference>
<sequence>MEQAQREEIDAKIPHLDVVKAWEKAKFLKQDLDKGDGWAQRYQIVNEYNSWTKTFPNEEVRVKLLYRFENMPMSAEKFIEMMSAEKLDLREKWDNTTALEILEKLPNGGCIARSVLNLSFPLSDRDYVLYFSPPYETSDWFGKKAFAIFFLDATHPSRPAGADGIVRATNGGNFYIAVQNEEEPGHKCETLMLSTNNYNGWLPKSNEWLVAKKAPKVFYHLRQCVIEGYKEYFNN</sequence>
<dbReference type="InterPro" id="IPR002913">
    <property type="entry name" value="START_lipid-bd_dom"/>
</dbReference>
<accession>A0A6S7HKA1</accession>
<dbReference type="AlphaFoldDB" id="A0A6S7HKA1"/>
<keyword evidence="2" id="KW-1185">Reference proteome</keyword>
<evidence type="ECO:0000313" key="2">
    <source>
        <dbReference type="Proteomes" id="UP001152795"/>
    </source>
</evidence>
<dbReference type="Proteomes" id="UP001152795">
    <property type="component" value="Unassembled WGS sequence"/>
</dbReference>
<protein>
    <submittedName>
        <fullName evidence="1">Uncharacterized protein LOC110053142</fullName>
    </submittedName>
</protein>
<organism evidence="1 2">
    <name type="scientific">Paramuricea clavata</name>
    <name type="common">Red gorgonian</name>
    <name type="synonym">Violescent sea-whip</name>
    <dbReference type="NCBI Taxonomy" id="317549"/>
    <lineage>
        <taxon>Eukaryota</taxon>
        <taxon>Metazoa</taxon>
        <taxon>Cnidaria</taxon>
        <taxon>Anthozoa</taxon>
        <taxon>Octocorallia</taxon>
        <taxon>Malacalcyonacea</taxon>
        <taxon>Plexauridae</taxon>
        <taxon>Paramuricea</taxon>
    </lineage>
</organism>
<comment type="caution">
    <text evidence="1">The sequence shown here is derived from an EMBL/GenBank/DDBJ whole genome shotgun (WGS) entry which is preliminary data.</text>
</comment>
<reference evidence="1" key="1">
    <citation type="submission" date="2020-04" db="EMBL/GenBank/DDBJ databases">
        <authorList>
            <person name="Alioto T."/>
            <person name="Alioto T."/>
            <person name="Gomez Garrido J."/>
        </authorList>
    </citation>
    <scope>NUCLEOTIDE SEQUENCE</scope>
    <source>
        <strain evidence="1">A484AB</strain>
    </source>
</reference>